<feature type="transmembrane region" description="Helical" evidence="19">
    <location>
        <begin position="15"/>
        <end position="42"/>
    </location>
</feature>
<keyword evidence="16 18" id="KW-0472">Membrane</keyword>
<dbReference type="SUPFAM" id="SSF49503">
    <property type="entry name" value="Cupredoxins"/>
    <property type="match status" value="1"/>
</dbReference>
<organism evidence="22">
    <name type="scientific">Plectus aquatilis</name>
    <dbReference type="NCBI Taxonomy" id="70222"/>
    <lineage>
        <taxon>Eukaryota</taxon>
        <taxon>Metazoa</taxon>
        <taxon>Ecdysozoa</taxon>
        <taxon>Nematoda</taxon>
        <taxon>Chromadorea</taxon>
        <taxon>Plectida</taxon>
        <taxon>Plectina</taxon>
        <taxon>Plectoidea</taxon>
        <taxon>Plectidae</taxon>
        <taxon>Plectus</taxon>
    </lineage>
</organism>
<evidence type="ECO:0000256" key="18">
    <source>
        <dbReference type="RuleBase" id="RU000457"/>
    </source>
</evidence>
<keyword evidence="10" id="KW-0460">Magnesium</keyword>
<comment type="subcellular location">
    <subcellularLocation>
        <location evidence="1 18">Mitochondrion inner membrane</location>
        <topology evidence="1 18">Multi-pass membrane protein</topology>
    </subcellularLocation>
</comment>
<protein>
    <recommendedName>
        <fullName evidence="4 18">Cytochrome c oxidase subunit 2</fullName>
    </recommendedName>
</protein>
<keyword evidence="7 18" id="KW-0812">Transmembrane</keyword>
<geneLocation type="mitochondrion" evidence="22"/>
<evidence type="ECO:0000256" key="19">
    <source>
        <dbReference type="SAM" id="Phobius"/>
    </source>
</evidence>
<reference evidence="22" key="1">
    <citation type="journal article" date="2017" name="Mol. Phylogenet. Evol.">
        <title>Phylogenetic analysis of two Plectus mitochondrial genomes (Nematoda: Plectida) supports a sister group relationship between Plectida and Rhabditida within Chromadorea.</title>
        <authorList>
            <person name="Kim J."/>
            <person name="Kern E."/>
            <person name="Kim T."/>
            <person name="Sim M."/>
            <person name="Kim J."/>
            <person name="Kim Y."/>
            <person name="Park C."/>
            <person name="Nadler S.A."/>
            <person name="Park J.K."/>
        </authorList>
    </citation>
    <scope>NUCLEOTIDE SEQUENCE</scope>
</reference>
<dbReference type="GO" id="GO:0005507">
    <property type="term" value="F:copper ion binding"/>
    <property type="evidence" value="ECO:0007669"/>
    <property type="project" value="InterPro"/>
</dbReference>
<dbReference type="PRINTS" id="PR01166">
    <property type="entry name" value="CYCOXIDASEII"/>
</dbReference>
<dbReference type="InterPro" id="IPR008972">
    <property type="entry name" value="Cupredoxin"/>
</dbReference>
<keyword evidence="15 18" id="KW-0496">Mitochondrion</keyword>
<keyword evidence="9 18" id="KW-0999">Mitochondrion inner membrane</keyword>
<comment type="cofactor">
    <cofactor evidence="18">
        <name>Cu cation</name>
        <dbReference type="ChEBI" id="CHEBI:23378"/>
    </cofactor>
    <text evidence="18">Binds a copper A center.</text>
</comment>
<accession>A0A1U7AFS7</accession>
<evidence type="ECO:0000256" key="4">
    <source>
        <dbReference type="ARBA" id="ARBA00015946"/>
    </source>
</evidence>
<evidence type="ECO:0000256" key="3">
    <source>
        <dbReference type="ARBA" id="ARBA00011164"/>
    </source>
</evidence>
<evidence type="ECO:0000256" key="8">
    <source>
        <dbReference type="ARBA" id="ARBA00022723"/>
    </source>
</evidence>
<dbReference type="GO" id="GO:0005743">
    <property type="term" value="C:mitochondrial inner membrane"/>
    <property type="evidence" value="ECO:0007669"/>
    <property type="project" value="UniProtKB-SubCell"/>
</dbReference>
<evidence type="ECO:0000256" key="14">
    <source>
        <dbReference type="ARBA" id="ARBA00023008"/>
    </source>
</evidence>
<dbReference type="Pfam" id="PF00116">
    <property type="entry name" value="COX2"/>
    <property type="match status" value="1"/>
</dbReference>
<evidence type="ECO:0000256" key="1">
    <source>
        <dbReference type="ARBA" id="ARBA00004448"/>
    </source>
</evidence>
<sequence>MVWFNFSKYSKSCGLFIWLISWLLYYFFLIYIVVFVGLLVYSLTFNFFFVVKVFGNLQTLEFVWTILPAVILIFIGVPSMILLYNYDLDSGDLLTVKVSGHQWYWSYDYSDFPRVEFDSYMKLSEDLVAGEYRLLETDNRVILPFLCSIRFIVSSADVIHSWALPSMAAKVDANAGFMNTINLQFFVPGVYYGQCSEICGANHSFMPICVEVISLSLFKIWLNSFQG</sequence>
<comment type="similarity">
    <text evidence="2 18">Belongs to the cytochrome c oxidase subunit 2 family.</text>
</comment>
<evidence type="ECO:0000256" key="15">
    <source>
        <dbReference type="ARBA" id="ARBA00023128"/>
    </source>
</evidence>
<keyword evidence="8 18" id="KW-0479">Metal-binding</keyword>
<dbReference type="FunFam" id="2.60.40.420:FF:000001">
    <property type="entry name" value="Cytochrome c oxidase subunit 2"/>
    <property type="match status" value="1"/>
</dbReference>
<dbReference type="PROSITE" id="PS00078">
    <property type="entry name" value="COX2"/>
    <property type="match status" value="1"/>
</dbReference>
<keyword evidence="5 18" id="KW-0813">Transport</keyword>
<dbReference type="AlphaFoldDB" id="A0A1U7AFS7"/>
<proteinExistence type="inferred from homology"/>
<dbReference type="Gene3D" id="2.60.40.420">
    <property type="entry name" value="Cupredoxins - blue copper proteins"/>
    <property type="match status" value="1"/>
</dbReference>
<gene>
    <name evidence="22" type="primary">COX2</name>
</gene>
<evidence type="ECO:0000256" key="9">
    <source>
        <dbReference type="ARBA" id="ARBA00022792"/>
    </source>
</evidence>
<comment type="catalytic activity">
    <reaction evidence="17">
        <text>4 Fe(II)-[cytochrome c] + O2 + 8 H(+)(in) = 4 Fe(III)-[cytochrome c] + 2 H2O + 4 H(+)(out)</text>
        <dbReference type="Rhea" id="RHEA:11436"/>
        <dbReference type="Rhea" id="RHEA-COMP:10350"/>
        <dbReference type="Rhea" id="RHEA-COMP:14399"/>
        <dbReference type="ChEBI" id="CHEBI:15377"/>
        <dbReference type="ChEBI" id="CHEBI:15378"/>
        <dbReference type="ChEBI" id="CHEBI:15379"/>
        <dbReference type="ChEBI" id="CHEBI:29033"/>
        <dbReference type="ChEBI" id="CHEBI:29034"/>
        <dbReference type="EC" id="7.1.1.9"/>
    </reaction>
    <physiologicalReaction direction="left-to-right" evidence="17">
        <dbReference type="Rhea" id="RHEA:11437"/>
    </physiologicalReaction>
</comment>
<dbReference type="GO" id="GO:0042773">
    <property type="term" value="P:ATP synthesis coupled electron transport"/>
    <property type="evidence" value="ECO:0007669"/>
    <property type="project" value="TreeGrafter"/>
</dbReference>
<feature type="transmembrane region" description="Helical" evidence="19">
    <location>
        <begin position="62"/>
        <end position="84"/>
    </location>
</feature>
<dbReference type="EMBL" id="KX017524">
    <property type="protein sequence ID" value="AOW68759.1"/>
    <property type="molecule type" value="Genomic_DNA"/>
</dbReference>
<keyword evidence="11" id="KW-1278">Translocase</keyword>
<keyword evidence="12 18" id="KW-0249">Electron transport</keyword>
<dbReference type="Pfam" id="PF02790">
    <property type="entry name" value="COX2_TM"/>
    <property type="match status" value="1"/>
</dbReference>
<keyword evidence="13 19" id="KW-1133">Transmembrane helix</keyword>
<evidence type="ECO:0000256" key="5">
    <source>
        <dbReference type="ARBA" id="ARBA00022448"/>
    </source>
</evidence>
<keyword evidence="14 18" id="KW-0186">Copper</keyword>
<evidence type="ECO:0000259" key="20">
    <source>
        <dbReference type="PROSITE" id="PS50857"/>
    </source>
</evidence>
<dbReference type="SUPFAM" id="SSF81464">
    <property type="entry name" value="Cytochrome c oxidase subunit II-like, transmembrane region"/>
    <property type="match status" value="1"/>
</dbReference>
<keyword evidence="6 18" id="KW-0679">Respiratory chain</keyword>
<dbReference type="PANTHER" id="PTHR22888:SF9">
    <property type="entry name" value="CYTOCHROME C OXIDASE SUBUNIT 2"/>
    <property type="match status" value="1"/>
</dbReference>
<evidence type="ECO:0000256" key="17">
    <source>
        <dbReference type="ARBA" id="ARBA00049512"/>
    </source>
</evidence>
<dbReference type="InterPro" id="IPR011759">
    <property type="entry name" value="Cyt_c_oxidase_su2_TM_dom"/>
</dbReference>
<evidence type="ECO:0000313" key="22">
    <source>
        <dbReference type="EMBL" id="AOW68759.1"/>
    </source>
</evidence>
<dbReference type="InterPro" id="IPR034210">
    <property type="entry name" value="CcO_II_C"/>
</dbReference>
<evidence type="ECO:0000256" key="6">
    <source>
        <dbReference type="ARBA" id="ARBA00022660"/>
    </source>
</evidence>
<evidence type="ECO:0000256" key="2">
    <source>
        <dbReference type="ARBA" id="ARBA00007866"/>
    </source>
</evidence>
<comment type="subunit">
    <text evidence="3">Component of the cytochrome c oxidase (complex IV, CIV), a multisubunit enzyme composed of a catalytic core of 3 subunits and several supernumerary subunits. The complex exists as a monomer or a dimer and forms supercomplexes (SCs) in the inner mitochondrial membrane with ubiquinol-cytochrome c oxidoreductase (cytochrome b-c1 complex, complex III, CIII).</text>
</comment>
<evidence type="ECO:0000256" key="13">
    <source>
        <dbReference type="ARBA" id="ARBA00022989"/>
    </source>
</evidence>
<name>A0A1U7AFS7_9BILA</name>
<dbReference type="InterPro" id="IPR002429">
    <property type="entry name" value="CcO_II-like_C"/>
</dbReference>
<dbReference type="Gene3D" id="1.10.287.90">
    <property type="match status" value="1"/>
</dbReference>
<dbReference type="InterPro" id="IPR036257">
    <property type="entry name" value="Cyt_c_oxidase_su2_TM_sf"/>
</dbReference>
<comment type="function">
    <text evidence="18">Component of the cytochrome c oxidase, the last enzyme in the mitochondrial electron transport chain which drives oxidative phosphorylation. The respiratory chain contains 3 multisubunit complexes succinate dehydrogenase (complex II, CII), ubiquinol-cytochrome c oxidoreductase (cytochrome b-c1 complex, complex III, CIII) and cytochrome c oxidase (complex IV, CIV), that cooperate to transfer electrons derived from NADH and succinate to molecular oxygen, creating an electrochemical gradient over the inner membrane that drives transmembrane transport and the ATP synthase. Cytochrome c oxidase is the component of the respiratory chain that catalyzes the reduction of oxygen to water. Electrons originating from reduced cytochrome c in the intermembrane space (IMS) are transferred via the dinuclear copper A center (CU(A)) of subunit 2 and heme A of subunit 1 to the active site in subunit 1, a binuclear center (BNC) formed by heme A3 and copper B (CU(B)). The BNC reduces molecular oxygen to 2 water molecules using 4 electrons from cytochrome c in the IMS and 4 protons from the mitochondrial matrix.</text>
</comment>
<evidence type="ECO:0000256" key="12">
    <source>
        <dbReference type="ARBA" id="ARBA00022982"/>
    </source>
</evidence>
<evidence type="ECO:0000256" key="11">
    <source>
        <dbReference type="ARBA" id="ARBA00022967"/>
    </source>
</evidence>
<evidence type="ECO:0000256" key="10">
    <source>
        <dbReference type="ARBA" id="ARBA00022842"/>
    </source>
</evidence>
<dbReference type="PROSITE" id="PS50999">
    <property type="entry name" value="COX2_TM"/>
    <property type="match status" value="1"/>
</dbReference>
<dbReference type="PANTHER" id="PTHR22888">
    <property type="entry name" value="CYTOCHROME C OXIDASE, SUBUNIT II"/>
    <property type="match status" value="1"/>
</dbReference>
<dbReference type="CDD" id="cd13912">
    <property type="entry name" value="CcO_II_C"/>
    <property type="match status" value="1"/>
</dbReference>
<evidence type="ECO:0000256" key="16">
    <source>
        <dbReference type="ARBA" id="ARBA00023136"/>
    </source>
</evidence>
<dbReference type="InterPro" id="IPR001505">
    <property type="entry name" value="Copper_CuA"/>
</dbReference>
<dbReference type="PROSITE" id="PS50857">
    <property type="entry name" value="COX2_CUA"/>
    <property type="match status" value="1"/>
</dbReference>
<dbReference type="GO" id="GO:0004129">
    <property type="term" value="F:cytochrome-c oxidase activity"/>
    <property type="evidence" value="ECO:0007669"/>
    <property type="project" value="UniProtKB-EC"/>
</dbReference>
<evidence type="ECO:0000259" key="21">
    <source>
        <dbReference type="PROSITE" id="PS50999"/>
    </source>
</evidence>
<dbReference type="InterPro" id="IPR045187">
    <property type="entry name" value="CcO_II"/>
</dbReference>
<evidence type="ECO:0000256" key="7">
    <source>
        <dbReference type="ARBA" id="ARBA00022692"/>
    </source>
</evidence>
<feature type="domain" description="Cytochrome oxidase subunit II transmembrane region profile" evidence="21">
    <location>
        <begin position="1"/>
        <end position="90"/>
    </location>
</feature>
<feature type="domain" description="Cytochrome oxidase subunit II copper A binding" evidence="20">
    <location>
        <begin position="91"/>
        <end position="224"/>
    </location>
</feature>